<dbReference type="InterPro" id="IPR010263">
    <property type="entry name" value="T6SS_TssK"/>
</dbReference>
<dbReference type="RefSeq" id="WP_130393596.1">
    <property type="nucleotide sequence ID" value="NZ_SGXM01000010.1"/>
</dbReference>
<protein>
    <submittedName>
        <fullName evidence="1">Type VI secretion system protein ImpJ</fullName>
    </submittedName>
</protein>
<dbReference type="Pfam" id="PF05936">
    <property type="entry name" value="T6SS_VasE"/>
    <property type="match status" value="1"/>
</dbReference>
<gene>
    <name evidence="1" type="ORF">EV147_4705</name>
</gene>
<dbReference type="PANTHER" id="PTHR35566">
    <property type="entry name" value="BLR3599 PROTEIN"/>
    <property type="match status" value="1"/>
</dbReference>
<dbReference type="AlphaFoldDB" id="A0A4Q7RE39"/>
<evidence type="ECO:0000313" key="2">
    <source>
        <dbReference type="Proteomes" id="UP000291078"/>
    </source>
</evidence>
<dbReference type="Proteomes" id="UP000291078">
    <property type="component" value="Unassembled WGS sequence"/>
</dbReference>
<sequence length="448" mass="49290">MKITRPLWAQGIFMTPQHFQQQALWERHAEALVARMACAEPWGTLRVALNAQALSVGRLALDALAVRLPDGTLIDTEVADRSPAARDLGDVPAHADRVTVLVGLPLIDAQGGNCIEEGEQPARPRRYLREYREVADLHGEGKEEISVERHALALLFDFEQHADYVTCPIARLVRTSQGRFEADPTFVPPCLLLSASARLLDRMQRLSGILAAKSASLAVRRRERSDQIADFAVADVALFWLLHSVNSNWPELARLCAAPDQHPDRLYGVMARLAGALLTFSTTDSLQAIPPYDHLAPEPAFAELEALIRALLDTVIPSRVVPVELERVRPTVWRGQLHDQRLVEGADFYLSVQAGIAAHALLDQLPRLCKAGAPDEVEQIVNSALPGIPLRAMSRLPAAIPVRIENQYFALDGAHPAFARMLAARTCQFYVPASMPDVSLELFAVLPS</sequence>
<dbReference type="OrthoDB" id="9775333at2"/>
<keyword evidence="2" id="KW-1185">Reference proteome</keyword>
<dbReference type="NCBIfam" id="TIGR03353">
    <property type="entry name" value="VI_chp_4"/>
    <property type="match status" value="1"/>
</dbReference>
<proteinExistence type="predicted"/>
<comment type="caution">
    <text evidence="1">The sequence shown here is derived from an EMBL/GenBank/DDBJ whole genome shotgun (WGS) entry which is preliminary data.</text>
</comment>
<dbReference type="PANTHER" id="PTHR35566:SF1">
    <property type="entry name" value="TYPE VI SECRETION SYSTEM BASEPLATE COMPONENT TSSK1"/>
    <property type="match status" value="1"/>
</dbReference>
<reference evidence="1 2" key="1">
    <citation type="journal article" date="2015" name="Stand. Genomic Sci.">
        <title>Genomic Encyclopedia of Bacterial and Archaeal Type Strains, Phase III: the genomes of soil and plant-associated and newly described type strains.</title>
        <authorList>
            <person name="Whitman W.B."/>
            <person name="Woyke T."/>
            <person name="Klenk H.P."/>
            <person name="Zhou Y."/>
            <person name="Lilburn T.G."/>
            <person name="Beck B.J."/>
            <person name="De Vos P."/>
            <person name="Vandamme P."/>
            <person name="Eisen J.A."/>
            <person name="Garrity G."/>
            <person name="Hugenholtz P."/>
            <person name="Kyrpides N.C."/>
        </authorList>
    </citation>
    <scope>NUCLEOTIDE SEQUENCE [LARGE SCALE GENOMIC DNA]</scope>
    <source>
        <strain evidence="1 2">ASC-9842</strain>
    </source>
</reference>
<dbReference type="EMBL" id="SGXM01000010">
    <property type="protein sequence ID" value="RZT30857.1"/>
    <property type="molecule type" value="Genomic_DNA"/>
</dbReference>
<organism evidence="1 2">
    <name type="scientific">Cupriavidus agavae</name>
    <dbReference type="NCBI Taxonomy" id="1001822"/>
    <lineage>
        <taxon>Bacteria</taxon>
        <taxon>Pseudomonadati</taxon>
        <taxon>Pseudomonadota</taxon>
        <taxon>Betaproteobacteria</taxon>
        <taxon>Burkholderiales</taxon>
        <taxon>Burkholderiaceae</taxon>
        <taxon>Cupriavidus</taxon>
    </lineage>
</organism>
<evidence type="ECO:0000313" key="1">
    <source>
        <dbReference type="EMBL" id="RZT30857.1"/>
    </source>
</evidence>
<name>A0A4Q7RE39_9BURK</name>
<accession>A0A4Q7RE39</accession>